<dbReference type="RefSeq" id="WP_175525958.1">
    <property type="nucleotide sequence ID" value="NZ_FOMQ01000003.1"/>
</dbReference>
<reference evidence="8" key="1">
    <citation type="submission" date="2016-10" db="EMBL/GenBank/DDBJ databases">
        <authorList>
            <person name="Varghese N."/>
            <person name="Submissions S."/>
        </authorList>
    </citation>
    <scope>NUCLEOTIDE SEQUENCE [LARGE SCALE GENOMIC DNA]</scope>
    <source>
        <strain evidence="8">DSM 7481</strain>
    </source>
</reference>
<evidence type="ECO:0000256" key="6">
    <source>
        <dbReference type="SAM" id="MobiDB-lite"/>
    </source>
</evidence>
<evidence type="ECO:0000256" key="3">
    <source>
        <dbReference type="ARBA" id="ARBA00023785"/>
    </source>
</evidence>
<evidence type="ECO:0000256" key="4">
    <source>
        <dbReference type="ARBA" id="ARBA00048364"/>
    </source>
</evidence>
<comment type="similarity">
    <text evidence="3">Belongs to the acetyltransferase YopJ family.</text>
</comment>
<evidence type="ECO:0000256" key="1">
    <source>
        <dbReference type="ARBA" id="ARBA00022679"/>
    </source>
</evidence>
<keyword evidence="1 7" id="KW-0808">Transferase</keyword>
<dbReference type="Proteomes" id="UP000199517">
    <property type="component" value="Unassembled WGS sequence"/>
</dbReference>
<evidence type="ECO:0000256" key="2">
    <source>
        <dbReference type="ARBA" id="ARBA00023315"/>
    </source>
</evidence>
<dbReference type="Pfam" id="PF03421">
    <property type="entry name" value="Acetyltransf_14"/>
    <property type="match status" value="1"/>
</dbReference>
<accession>A0A1I1T9N1</accession>
<gene>
    <name evidence="7" type="ORF">SAMN04489710_103228</name>
</gene>
<feature type="region of interest" description="Disordered" evidence="6">
    <location>
        <begin position="1"/>
        <end position="26"/>
    </location>
</feature>
<comment type="catalytic activity">
    <reaction evidence="4">
        <text>L-threonyl-[protein] + acetyl-CoA = O-acetyl-L-threonyl-[protein] + CoA</text>
        <dbReference type="Rhea" id="RHEA:65340"/>
        <dbReference type="Rhea" id="RHEA-COMP:11060"/>
        <dbReference type="Rhea" id="RHEA-COMP:16780"/>
        <dbReference type="ChEBI" id="CHEBI:30013"/>
        <dbReference type="ChEBI" id="CHEBI:57287"/>
        <dbReference type="ChEBI" id="CHEBI:57288"/>
        <dbReference type="ChEBI" id="CHEBI:141025"/>
    </reaction>
    <physiologicalReaction direction="left-to-right" evidence="4">
        <dbReference type="Rhea" id="RHEA:65341"/>
    </physiologicalReaction>
</comment>
<proteinExistence type="inferred from homology"/>
<dbReference type="EMBL" id="FOMQ01000003">
    <property type="protein sequence ID" value="SFD55331.1"/>
    <property type="molecule type" value="Genomic_DNA"/>
</dbReference>
<dbReference type="GO" id="GO:0016746">
    <property type="term" value="F:acyltransferase activity"/>
    <property type="evidence" value="ECO:0007669"/>
    <property type="project" value="UniProtKB-KW"/>
</dbReference>
<keyword evidence="2" id="KW-0012">Acyltransferase</keyword>
<evidence type="ECO:0000256" key="5">
    <source>
        <dbReference type="ARBA" id="ARBA00048662"/>
    </source>
</evidence>
<organism evidence="7 8">
    <name type="scientific">Paracidovorax konjaci</name>
    <dbReference type="NCBI Taxonomy" id="32040"/>
    <lineage>
        <taxon>Bacteria</taxon>
        <taxon>Pseudomonadati</taxon>
        <taxon>Pseudomonadota</taxon>
        <taxon>Betaproteobacteria</taxon>
        <taxon>Burkholderiales</taxon>
        <taxon>Comamonadaceae</taxon>
        <taxon>Paracidovorax</taxon>
    </lineage>
</organism>
<keyword evidence="8" id="KW-1185">Reference proteome</keyword>
<name>A0A1I1T9N1_9BURK</name>
<comment type="catalytic activity">
    <reaction evidence="5">
        <text>L-seryl-[protein] + acetyl-CoA = O-acetyl-L-seryl-[protein] + CoA</text>
        <dbReference type="Rhea" id="RHEA:59392"/>
        <dbReference type="Rhea" id="RHEA-COMP:9863"/>
        <dbReference type="Rhea" id="RHEA-COMP:15352"/>
        <dbReference type="ChEBI" id="CHEBI:29999"/>
        <dbReference type="ChEBI" id="CHEBI:57287"/>
        <dbReference type="ChEBI" id="CHEBI:57288"/>
        <dbReference type="ChEBI" id="CHEBI:141128"/>
    </reaction>
    <physiologicalReaction direction="left-to-right" evidence="5">
        <dbReference type="Rhea" id="RHEA:59393"/>
    </physiologicalReaction>
</comment>
<sequence length="294" mass="32078">MLRASLPSPKSGATSPKGAGPSRSTNLAAPLAEVRGYIDQLRQFDITGKQAPVAEQDARWQRSMVDVQNTLEPGLKLKVFDLSDTESSSFKEAVSHTRQGEKWRALLNIDRGFGAGIPKHVVAVEVSGKKGAPSVVAIDSLWACAETSRILPKALEGTHASLELINTGMQKGPVGCAVFALEVAKEMLHSGKAMEKMHSKNGKGEDLNDQGIRFAVKNGKQSLPPAFFKHTTSKNVLDDLPQETRRHVEQHFTEHLKERQDARGKTIAYSNSIEMARIRMMEQVLEAAGSRASE</sequence>
<evidence type="ECO:0000313" key="7">
    <source>
        <dbReference type="EMBL" id="SFD55331.1"/>
    </source>
</evidence>
<evidence type="ECO:0000313" key="8">
    <source>
        <dbReference type="Proteomes" id="UP000199517"/>
    </source>
</evidence>
<protein>
    <submittedName>
        <fullName evidence="7">YopJ Serine/Threonine acetyltransferase</fullName>
    </submittedName>
</protein>
<dbReference type="AlphaFoldDB" id="A0A1I1T9N1"/>
<dbReference type="InterPro" id="IPR005083">
    <property type="entry name" value="YopJ-like"/>
</dbReference>